<dbReference type="STRING" id="1122185.N792_07475"/>
<reference evidence="2 3" key="1">
    <citation type="submission" date="2013-08" db="EMBL/GenBank/DDBJ databases">
        <title>Genome sequencing of Lysobacter.</title>
        <authorList>
            <person name="Zhang S."/>
            <person name="Wang G."/>
        </authorList>
    </citation>
    <scope>NUCLEOTIDE SEQUENCE [LARGE SCALE GENOMIC DNA]</scope>
    <source>
        <strain evidence="2 3">Ko07</strain>
    </source>
</reference>
<comment type="caution">
    <text evidence="2">The sequence shown here is derived from an EMBL/GenBank/DDBJ whole genome shotgun (WGS) entry which is preliminary data.</text>
</comment>
<evidence type="ECO:0000256" key="1">
    <source>
        <dbReference type="SAM" id="MobiDB-lite"/>
    </source>
</evidence>
<protein>
    <recommendedName>
        <fullName evidence="4">DUF2939 domain-containing protein</fullName>
    </recommendedName>
</protein>
<organism evidence="2 3">
    <name type="scientific">Lysobacter concretionis Ko07 = DSM 16239</name>
    <dbReference type="NCBI Taxonomy" id="1122185"/>
    <lineage>
        <taxon>Bacteria</taxon>
        <taxon>Pseudomonadati</taxon>
        <taxon>Pseudomonadota</taxon>
        <taxon>Gammaproteobacteria</taxon>
        <taxon>Lysobacterales</taxon>
        <taxon>Lysobacteraceae</taxon>
        <taxon>Novilysobacter</taxon>
    </lineage>
</organism>
<feature type="region of interest" description="Disordered" evidence="1">
    <location>
        <begin position="116"/>
        <end position="136"/>
    </location>
</feature>
<gene>
    <name evidence="2" type="ORF">N792_07475</name>
</gene>
<evidence type="ECO:0000313" key="2">
    <source>
        <dbReference type="EMBL" id="KGM52158.1"/>
    </source>
</evidence>
<keyword evidence="3" id="KW-1185">Reference proteome</keyword>
<dbReference type="Proteomes" id="UP000030017">
    <property type="component" value="Unassembled WGS sequence"/>
</dbReference>
<accession>A0A0A0EPT1</accession>
<dbReference type="eggNOG" id="ENOG5032UV6">
    <property type="taxonomic scope" value="Bacteria"/>
</dbReference>
<name>A0A0A0EPT1_9GAMM</name>
<dbReference type="EMBL" id="AVPS01000004">
    <property type="protein sequence ID" value="KGM52158.1"/>
    <property type="molecule type" value="Genomic_DNA"/>
</dbReference>
<dbReference type="Pfam" id="PF11159">
    <property type="entry name" value="DUF2939"/>
    <property type="match status" value="1"/>
</dbReference>
<dbReference type="InterPro" id="IPR021330">
    <property type="entry name" value="DUF2939"/>
</dbReference>
<sequence>MKKLLTLCVLLAALLAGYIVAGPYLAYSAMRDAVETGNIAKLEKHVDFPTLRGNLKLQIDDYMLRRAGPDVQSSLLGAFAVRVASGMAGGVVDAMVTPAGLAALLEGRTTWHRIGGETGDDPYAPTPPANPLREPSYRFQSPSRFTATVHGEDGETVQFVLTRDGLRWRLTDIRLPSAPAATR</sequence>
<proteinExistence type="predicted"/>
<evidence type="ECO:0008006" key="4">
    <source>
        <dbReference type="Google" id="ProtNLM"/>
    </source>
</evidence>
<dbReference type="AlphaFoldDB" id="A0A0A0EPT1"/>
<evidence type="ECO:0000313" key="3">
    <source>
        <dbReference type="Proteomes" id="UP000030017"/>
    </source>
</evidence>
<dbReference type="OrthoDB" id="5739641at2"/>
<dbReference type="RefSeq" id="WP_036193387.1">
    <property type="nucleotide sequence ID" value="NZ_AVPS01000004.1"/>
</dbReference>